<proteinExistence type="predicted"/>
<feature type="domain" description="AB hydrolase-1" evidence="1">
    <location>
        <begin position="25"/>
        <end position="127"/>
    </location>
</feature>
<dbReference type="InterPro" id="IPR050228">
    <property type="entry name" value="Carboxylesterase_BioH"/>
</dbReference>
<dbReference type="PANTHER" id="PTHR43194:SF2">
    <property type="entry name" value="PEROXISOMAL MEMBRANE PROTEIN LPX1"/>
    <property type="match status" value="1"/>
</dbReference>
<name>E0I5X8_9BACL</name>
<dbReference type="InterPro" id="IPR029058">
    <property type="entry name" value="AB_hydrolase_fold"/>
</dbReference>
<dbReference type="eggNOG" id="COG2267">
    <property type="taxonomic scope" value="Bacteria"/>
</dbReference>
<reference evidence="2 3" key="1">
    <citation type="submission" date="2010-07" db="EMBL/GenBank/DDBJ databases">
        <title>The draft genome of Paenibacillus curdlanolyticus YK9.</title>
        <authorList>
            <consortium name="US DOE Joint Genome Institute (JGI-PGF)"/>
            <person name="Lucas S."/>
            <person name="Copeland A."/>
            <person name="Lapidus A."/>
            <person name="Cheng J.-F."/>
            <person name="Bruce D."/>
            <person name="Goodwin L."/>
            <person name="Pitluck S."/>
            <person name="Land M.L."/>
            <person name="Hauser L."/>
            <person name="Chang Y.-J."/>
            <person name="Jeffries C."/>
            <person name="Anderson I.J."/>
            <person name="Johnson E."/>
            <person name="Loganathan U."/>
            <person name="Mulhopadhyay B."/>
            <person name="Kyrpides N."/>
            <person name="Woyke T.J."/>
        </authorList>
    </citation>
    <scope>NUCLEOTIDE SEQUENCE [LARGE SCALE GENOMIC DNA]</scope>
    <source>
        <strain evidence="2 3">YK9</strain>
    </source>
</reference>
<dbReference type="STRING" id="717606.PaecuDRAFT_1050"/>
<dbReference type="Gene3D" id="3.40.50.1820">
    <property type="entry name" value="alpha/beta hydrolase"/>
    <property type="match status" value="1"/>
</dbReference>
<dbReference type="Pfam" id="PF00561">
    <property type="entry name" value="Abhydrolase_1"/>
    <property type="match status" value="1"/>
</dbReference>
<dbReference type="GO" id="GO:0016787">
    <property type="term" value="F:hydrolase activity"/>
    <property type="evidence" value="ECO:0007669"/>
    <property type="project" value="UniProtKB-KW"/>
</dbReference>
<dbReference type="OrthoDB" id="9773293at2"/>
<dbReference type="EMBL" id="AEDD01000002">
    <property type="protein sequence ID" value="EFM12370.1"/>
    <property type="molecule type" value="Genomic_DNA"/>
</dbReference>
<keyword evidence="3" id="KW-1185">Reference proteome</keyword>
<dbReference type="InterPro" id="IPR000073">
    <property type="entry name" value="AB_hydrolase_1"/>
</dbReference>
<dbReference type="PANTHER" id="PTHR43194">
    <property type="entry name" value="HYDROLASE ALPHA/BETA FOLD FAMILY"/>
    <property type="match status" value="1"/>
</dbReference>
<evidence type="ECO:0000259" key="1">
    <source>
        <dbReference type="Pfam" id="PF00561"/>
    </source>
</evidence>
<gene>
    <name evidence="2" type="ORF">PaecuDRAFT_1050</name>
</gene>
<evidence type="ECO:0000313" key="2">
    <source>
        <dbReference type="EMBL" id="EFM12370.1"/>
    </source>
</evidence>
<dbReference type="SUPFAM" id="SSF53474">
    <property type="entry name" value="alpha/beta-Hydrolases"/>
    <property type="match status" value="1"/>
</dbReference>
<dbReference type="Proteomes" id="UP000005387">
    <property type="component" value="Unassembled WGS sequence"/>
</dbReference>
<dbReference type="AlphaFoldDB" id="E0I5X8"/>
<organism evidence="2 3">
    <name type="scientific">Paenibacillus curdlanolyticus YK9</name>
    <dbReference type="NCBI Taxonomy" id="717606"/>
    <lineage>
        <taxon>Bacteria</taxon>
        <taxon>Bacillati</taxon>
        <taxon>Bacillota</taxon>
        <taxon>Bacilli</taxon>
        <taxon>Bacillales</taxon>
        <taxon>Paenibacillaceae</taxon>
        <taxon>Paenibacillus</taxon>
    </lineage>
</organism>
<accession>E0I5X8</accession>
<protein>
    <submittedName>
        <fullName evidence="2">Alpha/beta hydrolase fold protein</fullName>
    </submittedName>
</protein>
<sequence length="272" mass="31390">MPIVKFPNDIEISYKYEKNEGSKETLVFLNGTFNTMNDWEDVGKALLEKQPFNILTFDMRNQGESTQLREAFDYYDFIDDISLLIEHLDLSNITFITYSSSSAMAIDYMLMNYGKVSRLILVAPVINPYGNFKGQLLSKASLKMFEMGDVRDIVTLSFPLMYSNAFIDQCKDFFDAIVQQFESKIDKSLLEPYMRAWDANEMNLSKLKTVMDGIEVHYIQGEEDIFNGNIFTQKLKSEIEQLQVQILPGKGHDFLTEDKSAYIKVLDEILIK</sequence>
<keyword evidence="2" id="KW-0378">Hydrolase</keyword>
<dbReference type="RefSeq" id="WP_006037065.1">
    <property type="nucleotide sequence ID" value="NZ_AEDD01000002.1"/>
</dbReference>
<evidence type="ECO:0000313" key="3">
    <source>
        <dbReference type="Proteomes" id="UP000005387"/>
    </source>
</evidence>